<reference evidence="1" key="2">
    <citation type="submission" date="2020-09" db="EMBL/GenBank/DDBJ databases">
        <authorList>
            <person name="Sun Q."/>
            <person name="Zhou Y."/>
        </authorList>
    </citation>
    <scope>NUCLEOTIDE SEQUENCE</scope>
    <source>
        <strain evidence="1">CGMCC 4.7430</strain>
    </source>
</reference>
<protein>
    <submittedName>
        <fullName evidence="1">Uncharacterized protein</fullName>
    </submittedName>
</protein>
<accession>A0A918AFD6</accession>
<organism evidence="1 2">
    <name type="scientific">Nonomuraea glycinis</name>
    <dbReference type="NCBI Taxonomy" id="2047744"/>
    <lineage>
        <taxon>Bacteria</taxon>
        <taxon>Bacillati</taxon>
        <taxon>Actinomycetota</taxon>
        <taxon>Actinomycetes</taxon>
        <taxon>Streptosporangiales</taxon>
        <taxon>Streptosporangiaceae</taxon>
        <taxon>Nonomuraea</taxon>
    </lineage>
</organism>
<comment type="caution">
    <text evidence="1">The sequence shown here is derived from an EMBL/GenBank/DDBJ whole genome shotgun (WGS) entry which is preliminary data.</text>
</comment>
<name>A0A918AFD6_9ACTN</name>
<dbReference type="Proteomes" id="UP000660745">
    <property type="component" value="Unassembled WGS sequence"/>
</dbReference>
<evidence type="ECO:0000313" key="1">
    <source>
        <dbReference type="EMBL" id="GGP17336.1"/>
    </source>
</evidence>
<sequence length="186" mass="20511">MPSRSLRKRLEHIAEFGTAKTDRVTLPAELHERLTEIRGDLLRGWLVGSVTEAGWLACELIEAGVDTPTTLDLAGYALSIGPLSEIEPLVRQMLSECGMPPINTHQEPWAVALDVAQAIQEGTLPISAGADLLITELMSKCDYPPEITEFMVLIDDWETVRATPPTDDEIRRQAEKIATAARRRLG</sequence>
<dbReference type="AlphaFoldDB" id="A0A918AFD6"/>
<gene>
    <name evidence="1" type="ORF">GCM10012278_84880</name>
</gene>
<evidence type="ECO:0000313" key="2">
    <source>
        <dbReference type="Proteomes" id="UP000660745"/>
    </source>
</evidence>
<dbReference type="EMBL" id="BMNK01000023">
    <property type="protein sequence ID" value="GGP17336.1"/>
    <property type="molecule type" value="Genomic_DNA"/>
</dbReference>
<proteinExistence type="predicted"/>
<keyword evidence="2" id="KW-1185">Reference proteome</keyword>
<reference evidence="1" key="1">
    <citation type="journal article" date="2014" name="Int. J. Syst. Evol. Microbiol.">
        <title>Complete genome sequence of Corynebacterium casei LMG S-19264T (=DSM 44701T), isolated from a smear-ripened cheese.</title>
        <authorList>
            <consortium name="US DOE Joint Genome Institute (JGI-PGF)"/>
            <person name="Walter F."/>
            <person name="Albersmeier A."/>
            <person name="Kalinowski J."/>
            <person name="Ruckert C."/>
        </authorList>
    </citation>
    <scope>NUCLEOTIDE SEQUENCE</scope>
    <source>
        <strain evidence="1">CGMCC 4.7430</strain>
    </source>
</reference>